<feature type="transmembrane region" description="Helical" evidence="10">
    <location>
        <begin position="239"/>
        <end position="262"/>
    </location>
</feature>
<feature type="transmembrane region" description="Helical" evidence="10">
    <location>
        <begin position="423"/>
        <end position="448"/>
    </location>
</feature>
<feature type="transmembrane region" description="Helical" evidence="10">
    <location>
        <begin position="77"/>
        <end position="99"/>
    </location>
</feature>
<feature type="transmembrane region" description="Helical" evidence="10">
    <location>
        <begin position="532"/>
        <end position="557"/>
    </location>
</feature>
<dbReference type="PRINTS" id="PR00176">
    <property type="entry name" value="NANEUSMPORT"/>
</dbReference>
<feature type="binding site" evidence="6">
    <location>
        <position position="61"/>
    </location>
    <ligand>
        <name>Na(+)</name>
        <dbReference type="ChEBI" id="CHEBI:29101"/>
        <label>1</label>
    </ligand>
</feature>
<feature type="binding site" evidence="6">
    <location>
        <position position="57"/>
    </location>
    <ligand>
        <name>Na(+)</name>
        <dbReference type="ChEBI" id="CHEBI:29101"/>
        <label>1</label>
    </ligand>
</feature>
<feature type="transmembrane region" description="Helical" evidence="10">
    <location>
        <begin position="207"/>
        <end position="227"/>
    </location>
</feature>
<dbReference type="GO" id="GO:0005283">
    <property type="term" value="F:amino acid:sodium symporter activity"/>
    <property type="evidence" value="ECO:0007669"/>
    <property type="project" value="TreeGrafter"/>
</dbReference>
<evidence type="ECO:0000256" key="1">
    <source>
        <dbReference type="ARBA" id="ARBA00004141"/>
    </source>
</evidence>
<keyword evidence="11" id="KW-1185">Reference proteome</keyword>
<gene>
    <name evidence="12 13" type="primary">LOC115226139</name>
</gene>
<evidence type="ECO:0000256" key="3">
    <source>
        <dbReference type="ARBA" id="ARBA00022692"/>
    </source>
</evidence>
<dbReference type="PANTHER" id="PTHR11616:SF303">
    <property type="entry name" value="SODIUM- AND CHLORIDE-DEPENDENT GABA TRANSPORTER INE"/>
    <property type="match status" value="1"/>
</dbReference>
<feature type="region of interest" description="Disordered" evidence="9">
    <location>
        <begin position="1"/>
        <end position="32"/>
    </location>
</feature>
<dbReference type="Proteomes" id="UP000515154">
    <property type="component" value="Linkage group LG29"/>
</dbReference>
<evidence type="ECO:0000256" key="9">
    <source>
        <dbReference type="SAM" id="MobiDB-lite"/>
    </source>
</evidence>
<evidence type="ECO:0000313" key="13">
    <source>
        <dbReference type="RefSeq" id="XP_029652990.1"/>
    </source>
</evidence>
<reference evidence="12 13" key="1">
    <citation type="submission" date="2025-08" db="UniProtKB">
        <authorList>
            <consortium name="RefSeq"/>
        </authorList>
    </citation>
    <scope>IDENTIFICATION</scope>
</reference>
<evidence type="ECO:0000256" key="2">
    <source>
        <dbReference type="ARBA" id="ARBA00022448"/>
    </source>
</evidence>
<protein>
    <recommendedName>
        <fullName evidence="8">Transporter</fullName>
    </recommendedName>
</protein>
<dbReference type="SUPFAM" id="SSF161070">
    <property type="entry name" value="SNF-like"/>
    <property type="match status" value="1"/>
</dbReference>
<feature type="binding site" evidence="6">
    <location>
        <position position="393"/>
    </location>
    <ligand>
        <name>Na(+)</name>
        <dbReference type="ChEBI" id="CHEBI:29101"/>
        <label>1</label>
    </ligand>
</feature>
<keyword evidence="4 10" id="KW-1133">Transmembrane helix</keyword>
<evidence type="ECO:0000256" key="8">
    <source>
        <dbReference type="RuleBase" id="RU003732"/>
    </source>
</evidence>
<feature type="disulfide bond" evidence="7">
    <location>
        <begin position="160"/>
        <end position="169"/>
    </location>
</feature>
<keyword evidence="6" id="KW-0915">Sodium</keyword>
<feature type="transmembrane region" description="Helical" evidence="10">
    <location>
        <begin position="495"/>
        <end position="520"/>
    </location>
</feature>
<evidence type="ECO:0000256" key="7">
    <source>
        <dbReference type="PIRSR" id="PIRSR600175-2"/>
    </source>
</evidence>
<evidence type="ECO:0000313" key="12">
    <source>
        <dbReference type="RefSeq" id="XP_029652988.1"/>
    </source>
</evidence>
<dbReference type="NCBIfam" id="NF037979">
    <property type="entry name" value="Na_transp"/>
    <property type="match status" value="1"/>
</dbReference>
<dbReference type="KEGG" id="osn:115226139"/>
<feature type="transmembrane region" description="Helical" evidence="10">
    <location>
        <begin position="319"/>
        <end position="345"/>
    </location>
</feature>
<dbReference type="RefSeq" id="XP_029652988.1">
    <property type="nucleotide sequence ID" value="XM_029797128.2"/>
</dbReference>
<name>A0A6P7TMV6_9MOLL</name>
<keyword evidence="8" id="KW-0769">Symport</keyword>
<dbReference type="PROSITE" id="PS00610">
    <property type="entry name" value="NA_NEUROTRAN_SYMP_1"/>
    <property type="match status" value="1"/>
</dbReference>
<keyword evidence="7" id="KW-1015">Disulfide bond</keyword>
<dbReference type="PANTHER" id="PTHR11616">
    <property type="entry name" value="SODIUM/CHLORIDE DEPENDENT TRANSPORTER"/>
    <property type="match status" value="1"/>
</dbReference>
<evidence type="ECO:0000256" key="6">
    <source>
        <dbReference type="PIRSR" id="PIRSR600175-1"/>
    </source>
</evidence>
<keyword evidence="6" id="KW-0479">Metal-binding</keyword>
<dbReference type="GO" id="GO:0089718">
    <property type="term" value="P:amino acid import across plasma membrane"/>
    <property type="evidence" value="ECO:0007669"/>
    <property type="project" value="TreeGrafter"/>
</dbReference>
<dbReference type="GO" id="GO:0046872">
    <property type="term" value="F:metal ion binding"/>
    <property type="evidence" value="ECO:0007669"/>
    <property type="project" value="UniProtKB-KW"/>
</dbReference>
<accession>A0A6P7TMV6</accession>
<feature type="transmembrane region" description="Helical" evidence="10">
    <location>
        <begin position="282"/>
        <end position="307"/>
    </location>
</feature>
<keyword evidence="5 10" id="KW-0472">Membrane</keyword>
<evidence type="ECO:0000256" key="4">
    <source>
        <dbReference type="ARBA" id="ARBA00022989"/>
    </source>
</evidence>
<feature type="transmembrane region" description="Helical" evidence="10">
    <location>
        <begin position="378"/>
        <end position="403"/>
    </location>
</feature>
<comment type="subcellular location">
    <subcellularLocation>
        <location evidence="1">Membrane</location>
        <topology evidence="1">Multi-pass membrane protein</topology>
    </subcellularLocation>
</comment>
<feature type="transmembrane region" description="Helical" evidence="10">
    <location>
        <begin position="454"/>
        <end position="475"/>
    </location>
</feature>
<dbReference type="AlphaFoldDB" id="A0A6P7TMV6"/>
<dbReference type="GO" id="GO:0005886">
    <property type="term" value="C:plasma membrane"/>
    <property type="evidence" value="ECO:0007669"/>
    <property type="project" value="TreeGrafter"/>
</dbReference>
<feature type="transmembrane region" description="Helical" evidence="10">
    <location>
        <begin position="120"/>
        <end position="148"/>
    </location>
</feature>
<feature type="binding site" evidence="6">
    <location>
        <position position="394"/>
    </location>
    <ligand>
        <name>Na(+)</name>
        <dbReference type="ChEBI" id="CHEBI:29101"/>
        <label>1</label>
    </ligand>
</feature>
<feature type="compositionally biased region" description="Basic and acidic residues" evidence="9">
    <location>
        <begin position="16"/>
        <end position="28"/>
    </location>
</feature>
<dbReference type="RefSeq" id="XP_029652990.1">
    <property type="nucleotide sequence ID" value="XM_029797130.2"/>
</dbReference>
<feature type="binding site" evidence="6">
    <location>
        <position position="293"/>
    </location>
    <ligand>
        <name>Na(+)</name>
        <dbReference type="ChEBI" id="CHEBI:29101"/>
        <label>1</label>
    </ligand>
</feature>
<feature type="binding site" evidence="6">
    <location>
        <position position="390"/>
    </location>
    <ligand>
        <name>Na(+)</name>
        <dbReference type="ChEBI" id="CHEBI:29101"/>
        <label>1</label>
    </ligand>
</feature>
<comment type="similarity">
    <text evidence="8">Belongs to the sodium:neurotransmitter symporter (SNF) (TC 2.A.22) family.</text>
</comment>
<dbReference type="Pfam" id="PF00209">
    <property type="entry name" value="SNF"/>
    <property type="match status" value="1"/>
</dbReference>
<evidence type="ECO:0000313" key="11">
    <source>
        <dbReference type="Proteomes" id="UP000515154"/>
    </source>
</evidence>
<dbReference type="InterPro" id="IPR000175">
    <property type="entry name" value="Na/ntran_symport"/>
</dbReference>
<organism evidence="11 12">
    <name type="scientific">Octopus sinensis</name>
    <name type="common">East Asian common octopus</name>
    <dbReference type="NCBI Taxonomy" id="2607531"/>
    <lineage>
        <taxon>Eukaryota</taxon>
        <taxon>Metazoa</taxon>
        <taxon>Spiralia</taxon>
        <taxon>Lophotrochozoa</taxon>
        <taxon>Mollusca</taxon>
        <taxon>Cephalopoda</taxon>
        <taxon>Coleoidea</taxon>
        <taxon>Octopodiformes</taxon>
        <taxon>Octopoda</taxon>
        <taxon>Incirrata</taxon>
        <taxon>Octopodidae</taxon>
        <taxon>Octopus</taxon>
    </lineage>
</organism>
<sequence>MSTDCSEQAMGPGDTDLDREQLAGETHDPPVTNWTTEVRQSWGKKLEFVLACIGYSVGLGNVWRFPYLSYSSGGGAFLIPFFLMLIICGIPLMYMELAIGQYTRQGPIGAIGKLCPFFKGAGLATVVVSYLFTTYYNIIITWSFYYLFNTFTSLMPWTHCNHTWSSPTCWDSGSVNTTAPNDTISPTENFFMNSLLQKTPRMEEQGVIRWELVLLLMLCWLLVYFCIWKGPKSTGKVVYVTAIFPYIVLFILLIRGVTLPGAKEGILFFIKPKWYQLADAKVWMNAAIQNFNSLGIAFGGLITMSSYNKFSNNIIKDVICLALIDAFTCIMAGFAIFSILGALAVSQGKTVEDVVTEGPGLVFIIYPQAFSEMPVAQLFAFLFFLMLICLGIDSQFAGVEVVVTALQDHFAPQIKKYLKRKELLVLLVCLLSFLGGLPNVTQGGIYFFQLIDRYAAGVSVMYLAFFEVIAVTWFYGAKRLGRNIQEMTGNAPSFFFILCWYYVSPLFILAILIFSMIQYSDLEVGGYVYPKWAIGIGWFITSLSLVCIPLGMIDAVYNSKGNNLWQKFRNSLTSPIMEESTTMELCNKERSRPNLDTLKASTM</sequence>
<keyword evidence="3 8" id="KW-0812">Transmembrane</keyword>
<dbReference type="InterPro" id="IPR037272">
    <property type="entry name" value="SNS_sf"/>
</dbReference>
<evidence type="ECO:0000256" key="5">
    <source>
        <dbReference type="ARBA" id="ARBA00023136"/>
    </source>
</evidence>
<keyword evidence="2 8" id="KW-0813">Transport</keyword>
<proteinExistence type="inferred from homology"/>
<dbReference type="PROSITE" id="PS50267">
    <property type="entry name" value="NA_NEUROTRAN_SYMP_3"/>
    <property type="match status" value="1"/>
</dbReference>
<feature type="transmembrane region" description="Helical" evidence="10">
    <location>
        <begin position="48"/>
        <end position="65"/>
    </location>
</feature>
<feature type="binding site" evidence="6">
    <location>
        <position position="54"/>
    </location>
    <ligand>
        <name>Na(+)</name>
        <dbReference type="ChEBI" id="CHEBI:29101"/>
        <label>1</label>
    </ligand>
</feature>
<evidence type="ECO:0000256" key="10">
    <source>
        <dbReference type="SAM" id="Phobius"/>
    </source>
</evidence>